<evidence type="ECO:0000313" key="8">
    <source>
        <dbReference type="Proteomes" id="UP000321363"/>
    </source>
</evidence>
<evidence type="ECO:0000259" key="6">
    <source>
        <dbReference type="PROSITE" id="PS51352"/>
    </source>
</evidence>
<feature type="binding site" evidence="3">
    <location>
        <position position="156"/>
    </location>
    <ligand>
        <name>Cu cation</name>
        <dbReference type="ChEBI" id="CHEBI:23378"/>
    </ligand>
</feature>
<keyword evidence="5" id="KW-0732">Signal</keyword>
<comment type="caution">
    <text evidence="7">The sequence shown here is derived from an EMBL/GenBank/DDBJ whole genome shotgun (WGS) entry which is preliminary data.</text>
</comment>
<organism evidence="7 8">
    <name type="scientific">Metabacillus litoralis</name>
    <dbReference type="NCBI Taxonomy" id="152268"/>
    <lineage>
        <taxon>Bacteria</taxon>
        <taxon>Bacillati</taxon>
        <taxon>Bacillota</taxon>
        <taxon>Bacilli</taxon>
        <taxon>Bacillales</taxon>
        <taxon>Bacillaceae</taxon>
        <taxon>Metabacillus</taxon>
    </lineage>
</organism>
<keyword evidence="3" id="KW-0479">Metal-binding</keyword>
<feature type="disulfide bond" description="Redox-active" evidence="4">
    <location>
        <begin position="66"/>
        <end position="70"/>
    </location>
</feature>
<dbReference type="Proteomes" id="UP000321363">
    <property type="component" value="Unassembled WGS sequence"/>
</dbReference>
<dbReference type="InterPro" id="IPR013766">
    <property type="entry name" value="Thioredoxin_domain"/>
</dbReference>
<dbReference type="PROSITE" id="PS51257">
    <property type="entry name" value="PROKAR_LIPOPROTEIN"/>
    <property type="match status" value="1"/>
</dbReference>
<comment type="similarity">
    <text evidence="1">Belongs to the SCO1/2 family.</text>
</comment>
<evidence type="ECO:0000256" key="4">
    <source>
        <dbReference type="PIRSR" id="PIRSR603782-2"/>
    </source>
</evidence>
<dbReference type="PANTHER" id="PTHR12151">
    <property type="entry name" value="ELECTRON TRANSPORT PROTIN SCO1/SENC FAMILY MEMBER"/>
    <property type="match status" value="1"/>
</dbReference>
<proteinExistence type="inferred from homology"/>
<evidence type="ECO:0000256" key="2">
    <source>
        <dbReference type="ARBA" id="ARBA00023008"/>
    </source>
</evidence>
<feature type="signal peptide" evidence="5">
    <location>
        <begin position="1"/>
        <end position="23"/>
    </location>
</feature>
<dbReference type="Gene3D" id="3.40.30.10">
    <property type="entry name" value="Glutaredoxin"/>
    <property type="match status" value="1"/>
</dbReference>
<dbReference type="OrthoDB" id="9811998at2"/>
<evidence type="ECO:0000256" key="1">
    <source>
        <dbReference type="ARBA" id="ARBA00010996"/>
    </source>
</evidence>
<dbReference type="PROSITE" id="PS51352">
    <property type="entry name" value="THIOREDOXIN_2"/>
    <property type="match status" value="1"/>
</dbReference>
<sequence>MKKSLIMIIAVLALIGCSQSINLEEHFSLNGTVESLKAVNQDGEAVELIEDYKDQVWLSTFIFTNCDTVCSPMTAHIATLQKRLQDEKLDAKLVSFTIDPEYDSPEVLKAFGDQFGADYKNWSFLTGYSQPEIEYFTNKSYIAPAAKLEGSNQFVHSTSIYLMKGNKILEQYDAVSEVPYEKIIKDIKLLK</sequence>
<dbReference type="EMBL" id="VOQF01000006">
    <property type="protein sequence ID" value="TXC90818.1"/>
    <property type="molecule type" value="Genomic_DNA"/>
</dbReference>
<protein>
    <submittedName>
        <fullName evidence="7">SCO family protein</fullName>
    </submittedName>
</protein>
<dbReference type="CDD" id="cd02968">
    <property type="entry name" value="SCO"/>
    <property type="match status" value="1"/>
</dbReference>
<dbReference type="InterPro" id="IPR003782">
    <property type="entry name" value="SCO1/SenC"/>
</dbReference>
<keyword evidence="2 3" id="KW-0186">Copper</keyword>
<evidence type="ECO:0000313" key="7">
    <source>
        <dbReference type="EMBL" id="TXC90818.1"/>
    </source>
</evidence>
<dbReference type="AlphaFoldDB" id="A0A5C6W0H5"/>
<reference evidence="7 8" key="1">
    <citation type="journal article" date="2005" name="Int. J. Syst. Evol. Microbiol.">
        <title>Bacillus litoralis sp. nov., isolated from a tidal flat of the Yellow Sea in Korea.</title>
        <authorList>
            <person name="Yoon J.H."/>
            <person name="Oh T.K."/>
        </authorList>
    </citation>
    <scope>NUCLEOTIDE SEQUENCE [LARGE SCALE GENOMIC DNA]</scope>
    <source>
        <strain evidence="7 8">SW-211</strain>
    </source>
</reference>
<dbReference type="Pfam" id="PF02630">
    <property type="entry name" value="SCO1-SenC"/>
    <property type="match status" value="1"/>
</dbReference>
<evidence type="ECO:0000256" key="3">
    <source>
        <dbReference type="PIRSR" id="PIRSR603782-1"/>
    </source>
</evidence>
<dbReference type="GO" id="GO:0046872">
    <property type="term" value="F:metal ion binding"/>
    <property type="evidence" value="ECO:0007669"/>
    <property type="project" value="UniProtKB-KW"/>
</dbReference>
<dbReference type="SUPFAM" id="SSF52833">
    <property type="entry name" value="Thioredoxin-like"/>
    <property type="match status" value="1"/>
</dbReference>
<evidence type="ECO:0000256" key="5">
    <source>
        <dbReference type="SAM" id="SignalP"/>
    </source>
</evidence>
<name>A0A5C6W0H5_9BACI</name>
<feature type="binding site" evidence="3">
    <location>
        <position position="66"/>
    </location>
    <ligand>
        <name>Cu cation</name>
        <dbReference type="ChEBI" id="CHEBI:23378"/>
    </ligand>
</feature>
<keyword evidence="8" id="KW-1185">Reference proteome</keyword>
<gene>
    <name evidence="7" type="ORF">FS935_12370</name>
</gene>
<accession>A0A5C6W0H5</accession>
<dbReference type="PANTHER" id="PTHR12151:SF25">
    <property type="entry name" value="LINALOOL DEHYDRATASE_ISOMERASE DOMAIN-CONTAINING PROTEIN"/>
    <property type="match status" value="1"/>
</dbReference>
<dbReference type="InterPro" id="IPR036249">
    <property type="entry name" value="Thioredoxin-like_sf"/>
</dbReference>
<feature type="binding site" evidence="3">
    <location>
        <position position="70"/>
    </location>
    <ligand>
        <name>Cu cation</name>
        <dbReference type="ChEBI" id="CHEBI:23378"/>
    </ligand>
</feature>
<feature type="chain" id="PRO_5023126517" evidence="5">
    <location>
        <begin position="24"/>
        <end position="191"/>
    </location>
</feature>
<feature type="domain" description="Thioredoxin" evidence="6">
    <location>
        <begin position="27"/>
        <end position="191"/>
    </location>
</feature>
<keyword evidence="4" id="KW-1015">Disulfide bond</keyword>